<evidence type="ECO:0000313" key="3">
    <source>
        <dbReference type="Proteomes" id="UP000774326"/>
    </source>
</evidence>
<sequence length="95" mass="10338">MKIDENEDCVDKGALKENGESTQVENKDMVSNEAGVAGHRSSCNFGGLTFGWWNNGANNTFEKKSSVLQKYLALMACGKSVLDLFKASAIWSTRG</sequence>
<dbReference type="AlphaFoldDB" id="A0A9P8Q4I0"/>
<feature type="region of interest" description="Disordered" evidence="1">
    <location>
        <begin position="1"/>
        <end position="25"/>
    </location>
</feature>
<keyword evidence="3" id="KW-1185">Reference proteome</keyword>
<name>A0A9P8Q4I0_WICPI</name>
<dbReference type="Proteomes" id="UP000774326">
    <property type="component" value="Unassembled WGS sequence"/>
</dbReference>
<organism evidence="2 3">
    <name type="scientific">Wickerhamomyces pijperi</name>
    <name type="common">Yeast</name>
    <name type="synonym">Pichia pijperi</name>
    <dbReference type="NCBI Taxonomy" id="599730"/>
    <lineage>
        <taxon>Eukaryota</taxon>
        <taxon>Fungi</taxon>
        <taxon>Dikarya</taxon>
        <taxon>Ascomycota</taxon>
        <taxon>Saccharomycotina</taxon>
        <taxon>Saccharomycetes</taxon>
        <taxon>Phaffomycetales</taxon>
        <taxon>Wickerhamomycetaceae</taxon>
        <taxon>Wickerhamomyces</taxon>
    </lineage>
</organism>
<reference evidence="2" key="1">
    <citation type="journal article" date="2021" name="Open Biol.">
        <title>Shared evolutionary footprints suggest mitochondrial oxidative damage underlies multiple complex I losses in fungi.</title>
        <authorList>
            <person name="Schikora-Tamarit M.A."/>
            <person name="Marcet-Houben M."/>
            <person name="Nosek J."/>
            <person name="Gabaldon T."/>
        </authorList>
    </citation>
    <scope>NUCLEOTIDE SEQUENCE</scope>
    <source>
        <strain evidence="2">CBS2887</strain>
    </source>
</reference>
<accession>A0A9P8Q4I0</accession>
<protein>
    <submittedName>
        <fullName evidence="2">Uncharacterized protein</fullName>
    </submittedName>
</protein>
<comment type="caution">
    <text evidence="2">The sequence shown here is derived from an EMBL/GenBank/DDBJ whole genome shotgun (WGS) entry which is preliminary data.</text>
</comment>
<dbReference type="EMBL" id="JAEUBG010003307">
    <property type="protein sequence ID" value="KAH3682962.1"/>
    <property type="molecule type" value="Genomic_DNA"/>
</dbReference>
<reference evidence="2" key="2">
    <citation type="submission" date="2021-01" db="EMBL/GenBank/DDBJ databases">
        <authorList>
            <person name="Schikora-Tamarit M.A."/>
        </authorList>
    </citation>
    <scope>NUCLEOTIDE SEQUENCE</scope>
    <source>
        <strain evidence="2">CBS2887</strain>
    </source>
</reference>
<evidence type="ECO:0000313" key="2">
    <source>
        <dbReference type="EMBL" id="KAH3682962.1"/>
    </source>
</evidence>
<gene>
    <name evidence="2" type="ORF">WICPIJ_006072</name>
</gene>
<proteinExistence type="predicted"/>
<evidence type="ECO:0000256" key="1">
    <source>
        <dbReference type="SAM" id="MobiDB-lite"/>
    </source>
</evidence>